<dbReference type="PATRIC" id="fig|135735.6.peg.3693"/>
<dbReference type="Proteomes" id="UP000036202">
    <property type="component" value="Chromosome"/>
</dbReference>
<dbReference type="EMBL" id="CP011974">
    <property type="protein sequence ID" value="AKO93690.1"/>
    <property type="molecule type" value="Genomic_DNA"/>
</dbReference>
<dbReference type="KEGG" id="beo:BEH_17380"/>
<organism evidence="1 2">
    <name type="scientific">Priestia filamentosa</name>
    <dbReference type="NCBI Taxonomy" id="1402861"/>
    <lineage>
        <taxon>Bacteria</taxon>
        <taxon>Bacillati</taxon>
        <taxon>Bacillota</taxon>
        <taxon>Bacilli</taxon>
        <taxon>Bacillales</taxon>
        <taxon>Bacillaceae</taxon>
        <taxon>Priestia</taxon>
    </lineage>
</organism>
<keyword evidence="2" id="KW-1185">Reference proteome</keyword>
<protein>
    <submittedName>
        <fullName evidence="1">Uncharacterized protein</fullName>
    </submittedName>
</protein>
<reference evidence="2" key="2">
    <citation type="submission" date="2015-06" db="EMBL/GenBank/DDBJ databases">
        <title>Genome Sequence of Bacillus endophyticus and Analysis of its Companion Mechanism in the Ketogulonigenium vulgare-Bacillus strain Consortium.</title>
        <authorList>
            <person name="Jia N."/>
            <person name="Du J."/>
            <person name="Ding M.-Z."/>
            <person name="Gao F."/>
            <person name="Yuan Y.-J."/>
        </authorList>
    </citation>
    <scope>NUCLEOTIDE SEQUENCE [LARGE SCALE GENOMIC DNA]</scope>
    <source>
        <strain evidence="2">Hbe603</strain>
    </source>
</reference>
<reference evidence="1 2" key="1">
    <citation type="journal article" date="2015" name="PLoS ONE">
        <title>Genome Sequence of Bacillus endophyticus and Analysis of Its Companion Mechanism in the Ketogulonigenium vulgare-Bacillus Strain Consortium.</title>
        <authorList>
            <person name="Jia N."/>
            <person name="Du J."/>
            <person name="Ding M.Z."/>
            <person name="Gao F."/>
            <person name="Yuan Y.J."/>
        </authorList>
    </citation>
    <scope>NUCLEOTIDE SEQUENCE [LARGE SCALE GENOMIC DNA]</scope>
    <source>
        <strain evidence="1 2">Hbe603</strain>
    </source>
</reference>
<name>A0A0H4KJC6_9BACI</name>
<gene>
    <name evidence="1" type="ORF">BEH_17380</name>
</gene>
<accession>A0A0H4KJC6</accession>
<proteinExistence type="predicted"/>
<evidence type="ECO:0000313" key="2">
    <source>
        <dbReference type="Proteomes" id="UP000036202"/>
    </source>
</evidence>
<sequence length="113" mass="13278">MIAITTIDLVVFHDSNVTTYIRFLRKKTTKSIMEIKQCINLGKPVIQCDYYNRDELMFLMQCYKKLLSMGAKLAIYEEGRSIPIEMVKNLIESIEGIEIDRERIDNLTFDDFE</sequence>
<evidence type="ECO:0000313" key="1">
    <source>
        <dbReference type="EMBL" id="AKO93690.1"/>
    </source>
</evidence>
<dbReference type="AlphaFoldDB" id="A0A0H4KJC6"/>